<feature type="compositionally biased region" description="Polar residues" evidence="1">
    <location>
        <begin position="1"/>
        <end position="10"/>
    </location>
</feature>
<accession>A0ABM9C2Y4</accession>
<sequence>MNKLVRTQPNGEVGRNTPEGPMIIRNGGGKLYAIKGVSQQQQIVIELSKDEFKKCIFFTKLS</sequence>
<evidence type="ECO:0000256" key="1">
    <source>
        <dbReference type="SAM" id="MobiDB-lite"/>
    </source>
</evidence>
<feature type="region of interest" description="Disordered" evidence="1">
    <location>
        <begin position="1"/>
        <end position="20"/>
    </location>
</feature>
<dbReference type="EMBL" id="CAKMMW010000004">
    <property type="protein sequence ID" value="CAH1202303.1"/>
    <property type="molecule type" value="Genomic_DNA"/>
</dbReference>
<gene>
    <name evidence="2" type="ORF">PAECIP111891_02132</name>
</gene>
<comment type="caution">
    <text evidence="2">The sequence shown here is derived from an EMBL/GenBank/DDBJ whole genome shotgun (WGS) entry which is preliminary data.</text>
</comment>
<organism evidence="2 3">
    <name type="scientific">Paenibacillus allorhizoplanae</name>
    <dbReference type="NCBI Taxonomy" id="2905648"/>
    <lineage>
        <taxon>Bacteria</taxon>
        <taxon>Bacillati</taxon>
        <taxon>Bacillota</taxon>
        <taxon>Bacilli</taxon>
        <taxon>Bacillales</taxon>
        <taxon>Paenibacillaceae</taxon>
        <taxon>Paenibacillus</taxon>
    </lineage>
</organism>
<dbReference type="Proteomes" id="UP000838821">
    <property type="component" value="Unassembled WGS sequence"/>
</dbReference>
<name>A0ABM9C2Y4_9BACL</name>
<evidence type="ECO:0000313" key="3">
    <source>
        <dbReference type="Proteomes" id="UP000838821"/>
    </source>
</evidence>
<proteinExistence type="predicted"/>
<protein>
    <submittedName>
        <fullName evidence="2">Uncharacterized protein</fullName>
    </submittedName>
</protein>
<keyword evidence="3" id="KW-1185">Reference proteome</keyword>
<evidence type="ECO:0000313" key="2">
    <source>
        <dbReference type="EMBL" id="CAH1202303.1"/>
    </source>
</evidence>
<reference evidence="2" key="1">
    <citation type="submission" date="2022-01" db="EMBL/GenBank/DDBJ databases">
        <authorList>
            <person name="Criscuolo A."/>
        </authorList>
    </citation>
    <scope>NUCLEOTIDE SEQUENCE</scope>
    <source>
        <strain evidence="2">CIP111891</strain>
    </source>
</reference>